<keyword evidence="1" id="KW-1277">Toxin-antitoxin system</keyword>
<dbReference type="RefSeq" id="WP_105074896.1">
    <property type="nucleotide sequence ID" value="NZ_PPGH01000038.1"/>
</dbReference>
<dbReference type="Pfam" id="PF05016">
    <property type="entry name" value="ParE_toxin"/>
    <property type="match status" value="1"/>
</dbReference>
<organism evidence="2 3">
    <name type="scientific">Chromatium okenii</name>
    <dbReference type="NCBI Taxonomy" id="61644"/>
    <lineage>
        <taxon>Bacteria</taxon>
        <taxon>Pseudomonadati</taxon>
        <taxon>Pseudomonadota</taxon>
        <taxon>Gammaproteobacteria</taxon>
        <taxon>Chromatiales</taxon>
        <taxon>Chromatiaceae</taxon>
        <taxon>Chromatium</taxon>
    </lineage>
</organism>
<keyword evidence="3" id="KW-1185">Reference proteome</keyword>
<reference evidence="2 3" key="1">
    <citation type="submission" date="2018-01" db="EMBL/GenBank/DDBJ databases">
        <title>The complete genome sequence of Chromatium okenii LaCa, a purple sulfur bacterium with a turbulent life.</title>
        <authorList>
            <person name="Luedin S.M."/>
            <person name="Liechti N."/>
            <person name="Storelli N."/>
            <person name="Danza F."/>
            <person name="Wittwer M."/>
            <person name="Pothier J.F."/>
            <person name="Tonolla M.A."/>
        </authorList>
    </citation>
    <scope>NUCLEOTIDE SEQUENCE [LARGE SCALE GENOMIC DNA]</scope>
    <source>
        <strain evidence="2 3">LaCa</strain>
    </source>
</reference>
<dbReference type="InterPro" id="IPR052747">
    <property type="entry name" value="TA_system_RelE_toxin"/>
</dbReference>
<accession>A0A2S7XMF6</accession>
<dbReference type="Proteomes" id="UP000239936">
    <property type="component" value="Unassembled WGS sequence"/>
</dbReference>
<dbReference type="EMBL" id="PPGH01000038">
    <property type="protein sequence ID" value="PQJ94927.1"/>
    <property type="molecule type" value="Genomic_DNA"/>
</dbReference>
<dbReference type="PANTHER" id="PTHR38813">
    <property type="match status" value="1"/>
</dbReference>
<comment type="caution">
    <text evidence="2">The sequence shown here is derived from an EMBL/GenBank/DDBJ whole genome shotgun (WGS) entry which is preliminary data.</text>
</comment>
<gene>
    <name evidence="2" type="ORF">CXB77_17535</name>
</gene>
<dbReference type="SUPFAM" id="SSF143011">
    <property type="entry name" value="RelE-like"/>
    <property type="match status" value="1"/>
</dbReference>
<sequence length="85" mass="9658">MYQLEYSREASKALKSLPRNIAVTIVGKLNVLAIDPFAQNQNVKKLVGRAAYRLRVGDWRIIYEIYGDRLVIHVVTIAPRGGVYQ</sequence>
<dbReference type="AlphaFoldDB" id="A0A2S7XMF6"/>
<dbReference type="OrthoDB" id="5570653at2"/>
<proteinExistence type="predicted"/>
<dbReference type="Gene3D" id="3.30.2310.20">
    <property type="entry name" value="RelE-like"/>
    <property type="match status" value="1"/>
</dbReference>
<dbReference type="PANTHER" id="PTHR38813:SF1">
    <property type="entry name" value="TOXIN RELE1-RELATED"/>
    <property type="match status" value="1"/>
</dbReference>
<evidence type="ECO:0000313" key="2">
    <source>
        <dbReference type="EMBL" id="PQJ94927.1"/>
    </source>
</evidence>
<name>A0A2S7XMF6_9GAMM</name>
<dbReference type="InterPro" id="IPR035093">
    <property type="entry name" value="RelE/ParE_toxin_dom_sf"/>
</dbReference>
<dbReference type="InterPro" id="IPR007712">
    <property type="entry name" value="RelE/ParE_toxin"/>
</dbReference>
<evidence type="ECO:0000256" key="1">
    <source>
        <dbReference type="ARBA" id="ARBA00022649"/>
    </source>
</evidence>
<protein>
    <submittedName>
        <fullName evidence="2">Addiction module toxin RelE</fullName>
    </submittedName>
</protein>
<evidence type="ECO:0000313" key="3">
    <source>
        <dbReference type="Proteomes" id="UP000239936"/>
    </source>
</evidence>